<reference evidence="2" key="1">
    <citation type="journal article" date="2019" name="Int. J. Syst. Evol. Microbiol.">
        <title>The Global Catalogue of Microorganisms (GCM) 10K type strain sequencing project: providing services to taxonomists for standard genome sequencing and annotation.</title>
        <authorList>
            <consortium name="The Broad Institute Genomics Platform"/>
            <consortium name="The Broad Institute Genome Sequencing Center for Infectious Disease"/>
            <person name="Wu L."/>
            <person name="Ma J."/>
        </authorList>
    </citation>
    <scope>NUCLEOTIDE SEQUENCE [LARGE SCALE GENOMIC DNA]</scope>
    <source>
        <strain evidence="2">KCTC 23314</strain>
    </source>
</reference>
<dbReference type="RefSeq" id="WP_229883030.1">
    <property type="nucleotide sequence ID" value="NZ_BMYK01000021.1"/>
</dbReference>
<accession>A0ABQ3G9C8</accession>
<protein>
    <submittedName>
        <fullName evidence="1">Uncharacterized protein</fullName>
    </submittedName>
</protein>
<name>A0ABQ3G9C8_9BURK</name>
<organism evidence="1 2">
    <name type="scientific">Pseudorhodoferax aquiterrae</name>
    <dbReference type="NCBI Taxonomy" id="747304"/>
    <lineage>
        <taxon>Bacteria</taxon>
        <taxon>Pseudomonadati</taxon>
        <taxon>Pseudomonadota</taxon>
        <taxon>Betaproteobacteria</taxon>
        <taxon>Burkholderiales</taxon>
        <taxon>Comamonadaceae</taxon>
    </lineage>
</organism>
<sequence>MKTQPSAPTELAPVRILAALLERLEHSRIAVDPAQYQAVVARLEAALRTVKPSDALRDLLAEHPAASELYENTQYEVAGLCRSPLDASVAAEQQARTVIQRAMQIPRESSANGQS</sequence>
<evidence type="ECO:0000313" key="2">
    <source>
        <dbReference type="Proteomes" id="UP000626210"/>
    </source>
</evidence>
<gene>
    <name evidence="1" type="ORF">GCM10007320_49790</name>
</gene>
<keyword evidence="2" id="KW-1185">Reference proteome</keyword>
<evidence type="ECO:0000313" key="1">
    <source>
        <dbReference type="EMBL" id="GHC96153.1"/>
    </source>
</evidence>
<dbReference type="Proteomes" id="UP000626210">
    <property type="component" value="Unassembled WGS sequence"/>
</dbReference>
<proteinExistence type="predicted"/>
<comment type="caution">
    <text evidence="1">The sequence shown here is derived from an EMBL/GenBank/DDBJ whole genome shotgun (WGS) entry which is preliminary data.</text>
</comment>
<dbReference type="EMBL" id="BMYK01000021">
    <property type="protein sequence ID" value="GHC96153.1"/>
    <property type="molecule type" value="Genomic_DNA"/>
</dbReference>